<accession>A0A8D7FRI9</accession>
<organism evidence="2">
    <name type="scientific">Musa acuminata subsp. malaccensis</name>
    <name type="common">Wild banana</name>
    <name type="synonym">Musa malaccensis</name>
    <dbReference type="NCBI Taxonomy" id="214687"/>
    <lineage>
        <taxon>Eukaryota</taxon>
        <taxon>Viridiplantae</taxon>
        <taxon>Streptophyta</taxon>
        <taxon>Embryophyta</taxon>
        <taxon>Tracheophyta</taxon>
        <taxon>Spermatophyta</taxon>
        <taxon>Magnoliopsida</taxon>
        <taxon>Liliopsida</taxon>
        <taxon>Zingiberales</taxon>
        <taxon>Musaceae</taxon>
        <taxon>Musa</taxon>
    </lineage>
</organism>
<gene>
    <name evidence="2" type="ORF">GSMUA_19260.1</name>
</gene>
<evidence type="ECO:0000313" key="2">
    <source>
        <dbReference type="EMBL" id="CAG1863698.1"/>
    </source>
</evidence>
<protein>
    <submittedName>
        <fullName evidence="2">(wild Malaysian banana) hypothetical protein</fullName>
    </submittedName>
</protein>
<proteinExistence type="predicted"/>
<name>A0A8D7FRI9_MUSAM</name>
<sequence>MVYCFYSDFALSVCRSTDSESKPEGRQARKQRKMEAIQARLIVPLPPTVTSLEQTVSAMQRNTSWRGVALSDRSAEETAGATRGTEEIANENRGSGEVLVSNTGESSEDLCFDMNGSSGSLEATRAQLTDFDLPLSGLTENVGRVCEEKHSELREVR</sequence>
<feature type="region of interest" description="Disordered" evidence="1">
    <location>
        <begin position="69"/>
        <end position="104"/>
    </location>
</feature>
<evidence type="ECO:0000256" key="1">
    <source>
        <dbReference type="SAM" id="MobiDB-lite"/>
    </source>
</evidence>
<dbReference type="EMBL" id="HG996475">
    <property type="protein sequence ID" value="CAG1863698.1"/>
    <property type="molecule type" value="Genomic_DNA"/>
</dbReference>
<reference evidence="2" key="1">
    <citation type="submission" date="2021-03" db="EMBL/GenBank/DDBJ databases">
        <authorList>
            <consortium name="Genoscope - CEA"/>
            <person name="William W."/>
        </authorList>
    </citation>
    <scope>NUCLEOTIDE SEQUENCE</scope>
    <source>
        <strain evidence="2">Doubled-haploid Pahang</strain>
    </source>
</reference>
<dbReference type="AlphaFoldDB" id="A0A8D7FRI9"/>